<proteinExistence type="predicted"/>
<evidence type="ECO:0000256" key="1">
    <source>
        <dbReference type="SAM" id="MobiDB-lite"/>
    </source>
</evidence>
<evidence type="ECO:0000313" key="3">
    <source>
        <dbReference type="WBParaSite" id="Hba_04290"/>
    </source>
</evidence>
<organism evidence="2 3">
    <name type="scientific">Heterorhabditis bacteriophora</name>
    <name type="common">Entomopathogenic nematode worm</name>
    <dbReference type="NCBI Taxonomy" id="37862"/>
    <lineage>
        <taxon>Eukaryota</taxon>
        <taxon>Metazoa</taxon>
        <taxon>Ecdysozoa</taxon>
        <taxon>Nematoda</taxon>
        <taxon>Chromadorea</taxon>
        <taxon>Rhabditida</taxon>
        <taxon>Rhabditina</taxon>
        <taxon>Rhabditomorpha</taxon>
        <taxon>Strongyloidea</taxon>
        <taxon>Heterorhabditidae</taxon>
        <taxon>Heterorhabditis</taxon>
    </lineage>
</organism>
<reference evidence="3" key="1">
    <citation type="submission" date="2016-11" db="UniProtKB">
        <authorList>
            <consortium name="WormBaseParasite"/>
        </authorList>
    </citation>
    <scope>IDENTIFICATION</scope>
</reference>
<dbReference type="WBParaSite" id="Hba_04290">
    <property type="protein sequence ID" value="Hba_04290"/>
    <property type="gene ID" value="Hba_04290"/>
</dbReference>
<feature type="region of interest" description="Disordered" evidence="1">
    <location>
        <begin position="10"/>
        <end position="47"/>
    </location>
</feature>
<evidence type="ECO:0000313" key="2">
    <source>
        <dbReference type="Proteomes" id="UP000095283"/>
    </source>
</evidence>
<accession>A0A1I7WH58</accession>
<dbReference type="Proteomes" id="UP000095283">
    <property type="component" value="Unplaced"/>
</dbReference>
<sequence length="112" mass="11954">MVICKITLNSTNGASPHSIPPESPCDDGIYRSAESTPIPTQAKSETGSFSMAGVSAVSSDDDTVSQEVDAVTRVDEDGEISDDQAEEVLMNKKNLTDIRGADELDAHKSLRR</sequence>
<feature type="compositionally biased region" description="Polar residues" evidence="1">
    <location>
        <begin position="33"/>
        <end position="47"/>
    </location>
</feature>
<protein>
    <submittedName>
        <fullName evidence="3">Uncharacterized protein</fullName>
    </submittedName>
</protein>
<keyword evidence="2" id="KW-1185">Reference proteome</keyword>
<name>A0A1I7WH58_HETBA</name>
<dbReference type="AlphaFoldDB" id="A0A1I7WH58"/>